<reference evidence="2 3" key="1">
    <citation type="journal article" date="2007" name="PLoS Genet.">
        <title>A tale of two oxidation states: bacterial colonization of arsenic-rich environments.</title>
        <authorList>
            <person name="Muller D."/>
            <person name="Medigue C."/>
            <person name="Koechler S."/>
            <person name="Barbe V."/>
            <person name="Barakat M."/>
            <person name="Talla E."/>
            <person name="Bonnefoy V."/>
            <person name="Krin E."/>
            <person name="Arsene-Ploetze F."/>
            <person name="Carapito C."/>
            <person name="Chandler M."/>
            <person name="Cournoyer B."/>
            <person name="Cruveiller S."/>
            <person name="Dossat C."/>
            <person name="Duval S."/>
            <person name="Heymann M."/>
            <person name="Leize E."/>
            <person name="Lieutaud A."/>
            <person name="Lievremont D."/>
            <person name="Makita Y."/>
            <person name="Mangenot S."/>
            <person name="Nitschke W."/>
            <person name="Ortet P."/>
            <person name="Perdrial N."/>
            <person name="Schoepp B."/>
            <person name="Siguier N."/>
            <person name="Simeonova D.D."/>
            <person name="Rouy Z."/>
            <person name="Segurens B."/>
            <person name="Turlin E."/>
            <person name="Vallenet D."/>
            <person name="Van Dorsselaer A."/>
            <person name="Weiss S."/>
            <person name="Weissenbach J."/>
            <person name="Lett M.C."/>
            <person name="Danchin A."/>
            <person name="Bertin P.N."/>
        </authorList>
    </citation>
    <scope>NUCLEOTIDE SEQUENCE [LARGE SCALE GENOMIC DNA]</scope>
    <source>
        <strain evidence="3">ULPAs1</strain>
    </source>
</reference>
<dbReference type="HOGENOM" id="CLU_3252570_0_0_4"/>
<keyword evidence="1" id="KW-0812">Transmembrane</keyword>
<organism evidence="2 3">
    <name type="scientific">Herminiimonas arsenicoxydans</name>
    <dbReference type="NCBI Taxonomy" id="204773"/>
    <lineage>
        <taxon>Bacteria</taxon>
        <taxon>Pseudomonadati</taxon>
        <taxon>Pseudomonadota</taxon>
        <taxon>Betaproteobacteria</taxon>
        <taxon>Burkholderiales</taxon>
        <taxon>Oxalobacteraceae</taxon>
        <taxon>Herminiimonas</taxon>
    </lineage>
</organism>
<dbReference type="STRING" id="204773.HEAR2304"/>
<evidence type="ECO:0000313" key="2">
    <source>
        <dbReference type="EMBL" id="CAL62435.1"/>
    </source>
</evidence>
<gene>
    <name evidence="2" type="ordered locus">HEAR2304</name>
</gene>
<accession>A4G7E8</accession>
<dbReference type="Proteomes" id="UP000006697">
    <property type="component" value="Chromosome"/>
</dbReference>
<evidence type="ECO:0000256" key="1">
    <source>
        <dbReference type="SAM" id="Phobius"/>
    </source>
</evidence>
<dbReference type="AlphaFoldDB" id="A4G7E8"/>
<name>A4G7E8_HERAR</name>
<keyword evidence="3" id="KW-1185">Reference proteome</keyword>
<feature type="transmembrane region" description="Helical" evidence="1">
    <location>
        <begin position="21"/>
        <end position="40"/>
    </location>
</feature>
<protein>
    <submittedName>
        <fullName evidence="2">Uncharacterized protein</fullName>
    </submittedName>
</protein>
<keyword evidence="1" id="KW-1133">Transmembrane helix</keyword>
<sequence length="42" mass="4485">MTGHNRIPTKAPLISERRARALAEAMILGLAVAAFIVLLVTV</sequence>
<proteinExistence type="predicted"/>
<keyword evidence="1" id="KW-0472">Membrane</keyword>
<dbReference type="KEGG" id="har:HEAR2304"/>
<dbReference type="EMBL" id="CU207211">
    <property type="protein sequence ID" value="CAL62435.1"/>
    <property type="molecule type" value="Genomic_DNA"/>
</dbReference>
<evidence type="ECO:0000313" key="3">
    <source>
        <dbReference type="Proteomes" id="UP000006697"/>
    </source>
</evidence>